<dbReference type="GO" id="GO:0051060">
    <property type="term" value="F:pullulanase activity"/>
    <property type="evidence" value="ECO:0007669"/>
    <property type="project" value="InterPro"/>
</dbReference>
<dbReference type="SUPFAM" id="SSF51445">
    <property type="entry name" value="(Trans)glycosidases"/>
    <property type="match status" value="2"/>
</dbReference>
<dbReference type="CDD" id="cd11341">
    <property type="entry name" value="AmyAc_Pullulanase_LD-like"/>
    <property type="match status" value="1"/>
</dbReference>
<dbReference type="Pfam" id="PF11852">
    <property type="entry name" value="Pullul_strch_C"/>
    <property type="match status" value="1"/>
</dbReference>
<keyword evidence="3" id="KW-0812">Transmembrane</keyword>
<dbReference type="InterPro" id="IPR004193">
    <property type="entry name" value="Glyco_hydro_13_N"/>
</dbReference>
<evidence type="ECO:0000259" key="4">
    <source>
        <dbReference type="SMART" id="SM00642"/>
    </source>
</evidence>
<dbReference type="InterPro" id="IPR040671">
    <property type="entry name" value="Pullulanase_N2"/>
</dbReference>
<dbReference type="InterPro" id="IPR017853">
    <property type="entry name" value="GH"/>
</dbReference>
<dbReference type="CDD" id="cd12962">
    <property type="entry name" value="X25_BaPul_like"/>
    <property type="match status" value="3"/>
</dbReference>
<comment type="similarity">
    <text evidence="1">Belongs to the glycosyl hydrolase 13 family.</text>
</comment>
<dbReference type="Pfam" id="PF22058">
    <property type="entry name" value="X25_BaPul_like"/>
    <property type="match status" value="3"/>
</dbReference>
<feature type="compositionally biased region" description="Low complexity" evidence="2">
    <location>
        <begin position="1948"/>
        <end position="1960"/>
    </location>
</feature>
<dbReference type="NCBIfam" id="TIGR02103">
    <property type="entry name" value="pullul_strch"/>
    <property type="match status" value="1"/>
</dbReference>
<dbReference type="Proteomes" id="UP000824037">
    <property type="component" value="Unassembled WGS sequence"/>
</dbReference>
<reference evidence="5" key="1">
    <citation type="journal article" date="2021" name="PeerJ">
        <title>Extensive microbial diversity within the chicken gut microbiome revealed by metagenomics and culture.</title>
        <authorList>
            <person name="Gilroy R."/>
            <person name="Ravi A."/>
            <person name="Getino M."/>
            <person name="Pursley I."/>
            <person name="Horton D.L."/>
            <person name="Alikhan N.F."/>
            <person name="Baker D."/>
            <person name="Gharbi K."/>
            <person name="Hall N."/>
            <person name="Watson M."/>
            <person name="Adriaenssens E.M."/>
            <person name="Foster-Nyarko E."/>
            <person name="Jarju S."/>
            <person name="Secka A."/>
            <person name="Antonio M."/>
            <person name="Oren A."/>
            <person name="Chaudhuri R.R."/>
            <person name="La Ragione R."/>
            <person name="Hildebrand F."/>
            <person name="Pallen M.J."/>
        </authorList>
    </citation>
    <scope>NUCLEOTIDE SEQUENCE</scope>
    <source>
        <strain evidence="5">ChiGjej4B4-7305</strain>
    </source>
</reference>
<dbReference type="InterPro" id="IPR006047">
    <property type="entry name" value="GH13_cat_dom"/>
</dbReference>
<keyword evidence="3" id="KW-1133">Transmembrane helix</keyword>
<dbReference type="SMART" id="SM00642">
    <property type="entry name" value="Aamy"/>
    <property type="match status" value="1"/>
</dbReference>
<feature type="compositionally biased region" description="Gly residues" evidence="2">
    <location>
        <begin position="1967"/>
        <end position="1979"/>
    </location>
</feature>
<proteinExistence type="inferred from homology"/>
<dbReference type="Pfam" id="PF00128">
    <property type="entry name" value="Alpha-amylase"/>
    <property type="match status" value="1"/>
</dbReference>
<sequence length="2018" mass="215383">MLPRTHHTPTRPPRARTRSARAWLALGGALSLLGTGLVATGTAFAPQASAATHSVVLAGTFQDELGCAEDWQADCTATALAPTETAGTYAAALELPAGDHELKVVLDEDWDTSYGVGGGAENYQLRLAGATTLQLTFDETTTLLSVTAPDLDQGYTAADDALVADPVHQAGSDEQFYFVMTDRFANGDPGNDTGGLDGDRLETGFDPTDKGFYHGGDLAGLHQRLDYIEGLGTTAIWLTPSFANRPVQGTGADASAGYHGYWVTDFTRIDPHLGTNAELEELIADAHSRGIKVYFDIITNHTADVIDYAEETYSYVDQDTAPYTEASGTPFDPADYAGTGSFPDLDPQTSFPYTPVREEEVTLVPDWLNDVTLYHNRGNSTWEGESVTYGDFDGLDDLMTEHPDVVQGFVDVYSDWIDLGIDGFRIDTVKHVNFEFWQQWTTEVLDYAHSAGKDDFFMFGEVYDADARLLAPYVRSTDMSSVLDFAFQSSAVAYARGGSAEGLSGLFAADDYYTTPSSDAGALPTFLGNHDMGRVGYFLQGAGQELPRSELAHSLMYLTRGQPVVYYGDEQGFVGQGGDKDARQDLFASQVPQYQQDVQLGGDEIGTRDHYDTDSALYTHIAELADLRQQHAALRSGAQIELAADGPLYAFARVDPDEQVEHLVALNNGTEPAQTTVTTLTPGAEYTTLHGDHAPVTADAQGQVRLDIPPLTAVVLVADRTVGAPAEAGNITLTPGQGGALEGLAPVAAQVAEHTWAQTSFAYRLLGESDWTPLGTATGDVPRVFHDVTGLPTGTMVEYRAVSEDAAGHRTAASTTGVVGQAMDGSATGEPTEELVTVPGSHNVAMGCADNWQPGCEAAALTLGEDGIYSATFDLPAGDYEYKVAVGGSWDESYGAGGVPGGDDVAYEHDGGPVTFFYNPVTHHFTNTAQGEIITLPGDFQSQVGCPEDWQPGCMATWMHDLDGDGTYEWSTDALATGSYQVKVAHGRSWDENYGADGVPDGDNITFSASASDVVSFSYDSASHVLTVTTENPPLAGSGEQSAHWLDEDTIAWPRSLLRDGTALSDLSFSLHYAADGGMSVDSGEVTGADGSVVLDRVGEQLPADLGEAFPHLADYLPLAAQGLSTAEVAEVLKGQIQVSAEHAGDLVASTGVQTPGVLDDLYAVGANQRTLGVQWSADGEPSLAVWAPTARQVDLQLWQPGTERSRAAAELVPMTRQEDGSWTVDGDPDWAGMSYRYQVQVYADSEGEVLTSSVTDPYSIGLSVNSTHSVLVDLDDERWAPEQWAQVPAPVIEDPVDRTIYELHVRDFSISDETVPAELRGTYGAFALPDSDGVNHLRELAEAGMNTVHLLPTFDLATIEEDRSAQLDPDIPDAGPDSPEQQAAVAAVADQDGFNWGYDPLHYQSPEGSYAAEGQQHGGDRVAAFRTMVGALHGLDLQVVLDQVYNHTTYSGQEAPSVLDRIVPGYYHRLDTTGQVETSTCCQNVATEHQMAQKLMVDSVVTWAADYHVDGFRFDLMGHHSVANMQAVRDALDELTLAEDGVDGESVYLYGEGWDFGEVTGNARFTQAIQGQLGGTGIGTFSDRLRDTVRGGGPFDEDQRSIQGFGSGSFTDPNAVAAGSPEEQAARLAQQSDLVRLGLAGNLADYSLRTASGEVLTGAEIDYNGQPAGYAEQPAEVISYVDAHDNETLYDNLAFKLPTDTSMTDRVRMNTLSLATTALAQTPSFWHAGTDLLRSKSLDRNSYNSGDHFNELDWSGQSNNFGVGLPPAADNEDSWDIMGPLLADPVLLPEPADIELSSQMAQDLLRLRFSTELFRLGSAEAIEAKVSFPQSGPQATPGLIVMAIDDLAGDRDVDPELDGVLAVFNASPEPITEQVNGFAGRDFTLSAVQQDGVDEVVRSTVWDADTGTVTVPSRTVAVLVDHQEADEPGPTEEPTEEPTEVPDPTEEPTGPGETGAPTHEPTDPGAGAGSDKGVTGAGGELSETGVRLSGLVAWSVLAIILGTAVVVFARRRSPTIE</sequence>
<dbReference type="InterPro" id="IPR014756">
    <property type="entry name" value="Ig_E-set"/>
</dbReference>
<accession>A0A9D2EDP2</accession>
<feature type="compositionally biased region" description="Acidic residues" evidence="2">
    <location>
        <begin position="1925"/>
        <end position="1947"/>
    </location>
</feature>
<evidence type="ECO:0000256" key="2">
    <source>
        <dbReference type="SAM" id="MobiDB-lite"/>
    </source>
</evidence>
<reference evidence="5" key="2">
    <citation type="submission" date="2021-04" db="EMBL/GenBank/DDBJ databases">
        <authorList>
            <person name="Gilroy R."/>
        </authorList>
    </citation>
    <scope>NUCLEOTIDE SEQUENCE</scope>
    <source>
        <strain evidence="5">ChiGjej4B4-7305</strain>
    </source>
</reference>
<feature type="region of interest" description="Disordered" evidence="2">
    <location>
        <begin position="1595"/>
        <end position="1618"/>
    </location>
</feature>
<name>A0A9D2EDP2_9MICO</name>
<dbReference type="Gene3D" id="3.20.20.80">
    <property type="entry name" value="Glycosidases"/>
    <property type="match status" value="2"/>
</dbReference>
<evidence type="ECO:0000313" key="5">
    <source>
        <dbReference type="EMBL" id="HIZ35515.1"/>
    </source>
</evidence>
<protein>
    <submittedName>
        <fullName evidence="5">Pullulanase-type alpha-1,6-glucosidase</fullName>
    </submittedName>
</protein>
<dbReference type="Gene3D" id="2.60.40.1130">
    <property type="entry name" value="Rab geranylgeranyltransferase alpha-subunit, insert domain"/>
    <property type="match status" value="1"/>
</dbReference>
<gene>
    <name evidence="5" type="primary">pulA</name>
    <name evidence="5" type="ORF">H9815_07030</name>
</gene>
<keyword evidence="3" id="KW-0472">Membrane</keyword>
<dbReference type="InterPro" id="IPR024561">
    <property type="entry name" value="Pullul_strch_C"/>
</dbReference>
<dbReference type="InterPro" id="IPR013783">
    <property type="entry name" value="Ig-like_fold"/>
</dbReference>
<dbReference type="PANTHER" id="PTHR43002">
    <property type="entry name" value="GLYCOGEN DEBRANCHING ENZYME"/>
    <property type="match status" value="1"/>
</dbReference>
<dbReference type="EMBL" id="DXBY01000119">
    <property type="protein sequence ID" value="HIZ35515.1"/>
    <property type="molecule type" value="Genomic_DNA"/>
</dbReference>
<dbReference type="InterPro" id="IPR013780">
    <property type="entry name" value="Glyco_hydro_b"/>
</dbReference>
<evidence type="ECO:0000256" key="1">
    <source>
        <dbReference type="ARBA" id="ARBA00008061"/>
    </source>
</evidence>
<dbReference type="Pfam" id="PF02922">
    <property type="entry name" value="CBM_48"/>
    <property type="match status" value="1"/>
</dbReference>
<dbReference type="InterPro" id="IPR011839">
    <property type="entry name" value="Pullul_strch"/>
</dbReference>
<feature type="region of interest" description="Disordered" evidence="2">
    <location>
        <begin position="1923"/>
        <end position="1979"/>
    </location>
</feature>
<dbReference type="CDD" id="cd11339">
    <property type="entry name" value="AmyAc_bac_CMD_like_2"/>
    <property type="match status" value="1"/>
</dbReference>
<evidence type="ECO:0000256" key="3">
    <source>
        <dbReference type="SAM" id="Phobius"/>
    </source>
</evidence>
<dbReference type="CDD" id="cd02860">
    <property type="entry name" value="E_set_Pullulanase"/>
    <property type="match status" value="1"/>
</dbReference>
<dbReference type="SUPFAM" id="SSF51011">
    <property type="entry name" value="Glycosyl hydrolase domain"/>
    <property type="match status" value="2"/>
</dbReference>
<feature type="compositionally biased region" description="Polar residues" evidence="2">
    <location>
        <begin position="1602"/>
        <end position="1613"/>
    </location>
</feature>
<dbReference type="Gene3D" id="2.60.40.1180">
    <property type="entry name" value="Golgi alpha-mannosidase II"/>
    <property type="match status" value="2"/>
</dbReference>
<dbReference type="SUPFAM" id="SSF81296">
    <property type="entry name" value="E set domains"/>
    <property type="match status" value="2"/>
</dbReference>
<dbReference type="Pfam" id="PF17967">
    <property type="entry name" value="Pullulanase_N2"/>
    <property type="match status" value="1"/>
</dbReference>
<evidence type="ECO:0000313" key="6">
    <source>
        <dbReference type="Proteomes" id="UP000824037"/>
    </source>
</evidence>
<comment type="caution">
    <text evidence="5">The sequence shown here is derived from an EMBL/GenBank/DDBJ whole genome shotgun (WGS) entry which is preliminary data.</text>
</comment>
<feature type="transmembrane region" description="Helical" evidence="3">
    <location>
        <begin position="1992"/>
        <end position="2010"/>
    </location>
</feature>
<dbReference type="GO" id="GO:0005975">
    <property type="term" value="P:carbohydrate metabolic process"/>
    <property type="evidence" value="ECO:0007669"/>
    <property type="project" value="InterPro"/>
</dbReference>
<feature type="domain" description="Glycosyl hydrolase family 13 catalytic" evidence="4">
    <location>
        <begin position="178"/>
        <end position="628"/>
    </location>
</feature>
<dbReference type="InterPro" id="IPR054409">
    <property type="entry name" value="X25_BaPul-like"/>
</dbReference>
<organism evidence="5 6">
    <name type="scientific">Candidatus Ruania gallistercoris</name>
    <dbReference type="NCBI Taxonomy" id="2838746"/>
    <lineage>
        <taxon>Bacteria</taxon>
        <taxon>Bacillati</taxon>
        <taxon>Actinomycetota</taxon>
        <taxon>Actinomycetes</taxon>
        <taxon>Micrococcales</taxon>
        <taxon>Ruaniaceae</taxon>
        <taxon>Ruania</taxon>
    </lineage>
</organism>
<dbReference type="Gene3D" id="2.60.40.10">
    <property type="entry name" value="Immunoglobulins"/>
    <property type="match status" value="4"/>
</dbReference>